<accession>A0A914Q3E3</accession>
<proteinExistence type="predicted"/>
<name>A0A914Q3E3_9BILA</name>
<feature type="compositionally biased region" description="Polar residues" evidence="1">
    <location>
        <begin position="136"/>
        <end position="149"/>
    </location>
</feature>
<dbReference type="WBParaSite" id="PDA_v2.g25800.t1">
    <property type="protein sequence ID" value="PDA_v2.g25800.t1"/>
    <property type="gene ID" value="PDA_v2.g25800"/>
</dbReference>
<organism evidence="2 3">
    <name type="scientific">Panagrolaimus davidi</name>
    <dbReference type="NCBI Taxonomy" id="227884"/>
    <lineage>
        <taxon>Eukaryota</taxon>
        <taxon>Metazoa</taxon>
        <taxon>Ecdysozoa</taxon>
        <taxon>Nematoda</taxon>
        <taxon>Chromadorea</taxon>
        <taxon>Rhabditida</taxon>
        <taxon>Tylenchina</taxon>
        <taxon>Panagrolaimomorpha</taxon>
        <taxon>Panagrolaimoidea</taxon>
        <taxon>Panagrolaimidae</taxon>
        <taxon>Panagrolaimus</taxon>
    </lineage>
</organism>
<reference evidence="3" key="1">
    <citation type="submission" date="2022-11" db="UniProtKB">
        <authorList>
            <consortium name="WormBaseParasite"/>
        </authorList>
    </citation>
    <scope>IDENTIFICATION</scope>
</reference>
<dbReference type="Proteomes" id="UP000887578">
    <property type="component" value="Unplaced"/>
</dbReference>
<evidence type="ECO:0000256" key="1">
    <source>
        <dbReference type="SAM" id="MobiDB-lite"/>
    </source>
</evidence>
<feature type="region of interest" description="Disordered" evidence="1">
    <location>
        <begin position="136"/>
        <end position="164"/>
    </location>
</feature>
<sequence>MMNTVTAATDFIVSDNYEEKEELWKKSSKAPTFTTLNEDNDGFKKRWKNKNVLNIPNKSTLSLHIAAYENPNEAIASDLFDGKNIEALKKEKLGSVKTSKHCFTVRLMNPFEFPRQQNENQRNEPEIMPFKTSQRLIGSQPPTTSQQIGNYGEKMPGSNFFHIR</sequence>
<evidence type="ECO:0000313" key="3">
    <source>
        <dbReference type="WBParaSite" id="PDA_v2.g25800.t1"/>
    </source>
</evidence>
<keyword evidence="2" id="KW-1185">Reference proteome</keyword>
<protein>
    <submittedName>
        <fullName evidence="3">Uncharacterized protein</fullName>
    </submittedName>
</protein>
<evidence type="ECO:0000313" key="2">
    <source>
        <dbReference type="Proteomes" id="UP000887578"/>
    </source>
</evidence>
<dbReference type="AlphaFoldDB" id="A0A914Q3E3"/>